<feature type="compositionally biased region" description="Basic and acidic residues" evidence="1">
    <location>
        <begin position="119"/>
        <end position="136"/>
    </location>
</feature>
<sequence>MAARSQSSRASSATPVPVVTDSGVEQGVRKRYPQIEIAKFSREIRNWVRFRSQFKKLHEDTKLNNEDKFQYLLQAMVPNSRAAETNRISGGRKQSEPGAAKKTKEKAAGKEVASGAKFADFKKQRDQAKRTDEPSAKPKNSVNAINIQKKCSLPSSNETPSTFMQTLKLRMRNDTTEIIVRAVIDTGSQHSYVLRDVANQLNSTPIAQQDMIHLLFGGDKSEIETNNKYQVRVGNMDGSFWCNFEALDQKIICVDVPSVTKGSWLQELEPLSIKLTDVCSKEKMVALLIGADIAGQLFTGKMHVLKSGLTAIETRLGWTLMGKVPKKRPTINTHTNLAPASISMYVKDADIKDLWSLDVLGINDPIDHKTEAQHNFEVVRALTENIVINAEGRYEIKLPWRECHPELKDNKKMAIQRLEPVVKKLRAADKYAEYDWIFKEWLKEGITERVPPEEEAYWATYLPLRPVYK</sequence>
<name>A0A232FI74_9HYME</name>
<organism evidence="2 3">
    <name type="scientific">Trichomalopsis sarcophagae</name>
    <dbReference type="NCBI Taxonomy" id="543379"/>
    <lineage>
        <taxon>Eukaryota</taxon>
        <taxon>Metazoa</taxon>
        <taxon>Ecdysozoa</taxon>
        <taxon>Arthropoda</taxon>
        <taxon>Hexapoda</taxon>
        <taxon>Insecta</taxon>
        <taxon>Pterygota</taxon>
        <taxon>Neoptera</taxon>
        <taxon>Endopterygota</taxon>
        <taxon>Hymenoptera</taxon>
        <taxon>Apocrita</taxon>
        <taxon>Proctotrupomorpha</taxon>
        <taxon>Chalcidoidea</taxon>
        <taxon>Pteromalidae</taxon>
        <taxon>Pteromalinae</taxon>
        <taxon>Trichomalopsis</taxon>
    </lineage>
</organism>
<dbReference type="Gene3D" id="2.40.70.10">
    <property type="entry name" value="Acid Proteases"/>
    <property type="match status" value="1"/>
</dbReference>
<comment type="caution">
    <text evidence="2">The sequence shown here is derived from an EMBL/GenBank/DDBJ whole genome shotgun (WGS) entry which is preliminary data.</text>
</comment>
<feature type="region of interest" description="Disordered" evidence="1">
    <location>
        <begin position="1"/>
        <end position="22"/>
    </location>
</feature>
<evidence type="ECO:0000313" key="3">
    <source>
        <dbReference type="Proteomes" id="UP000215335"/>
    </source>
</evidence>
<dbReference type="PANTHER" id="PTHR47331:SF5">
    <property type="entry name" value="RIBONUCLEASE H"/>
    <property type="match status" value="1"/>
</dbReference>
<dbReference type="InterPro" id="IPR021109">
    <property type="entry name" value="Peptidase_aspartic_dom_sf"/>
</dbReference>
<gene>
    <name evidence="2" type="ORF">TSAR_012713</name>
</gene>
<accession>A0A232FI74</accession>
<evidence type="ECO:0000313" key="2">
    <source>
        <dbReference type="EMBL" id="OXU30158.1"/>
    </source>
</evidence>
<dbReference type="EMBL" id="NNAY01000188">
    <property type="protein sequence ID" value="OXU30158.1"/>
    <property type="molecule type" value="Genomic_DNA"/>
</dbReference>
<proteinExistence type="predicted"/>
<feature type="region of interest" description="Disordered" evidence="1">
    <location>
        <begin position="81"/>
        <end position="140"/>
    </location>
</feature>
<keyword evidence="3" id="KW-1185">Reference proteome</keyword>
<feature type="compositionally biased region" description="Low complexity" evidence="1">
    <location>
        <begin position="1"/>
        <end position="13"/>
    </location>
</feature>
<dbReference type="Proteomes" id="UP000215335">
    <property type="component" value="Unassembled WGS sequence"/>
</dbReference>
<dbReference type="OrthoDB" id="6752769at2759"/>
<evidence type="ECO:0000256" key="1">
    <source>
        <dbReference type="SAM" id="MobiDB-lite"/>
    </source>
</evidence>
<dbReference type="PANTHER" id="PTHR47331">
    <property type="entry name" value="PHD-TYPE DOMAIN-CONTAINING PROTEIN"/>
    <property type="match status" value="1"/>
</dbReference>
<protein>
    <submittedName>
        <fullName evidence="2">Uncharacterized protein</fullName>
    </submittedName>
</protein>
<dbReference type="AlphaFoldDB" id="A0A232FI74"/>
<reference evidence="2 3" key="1">
    <citation type="journal article" date="2017" name="Curr. Biol.">
        <title>The Evolution of Venom by Co-option of Single-Copy Genes.</title>
        <authorList>
            <person name="Martinson E.O."/>
            <person name="Mrinalini"/>
            <person name="Kelkar Y.D."/>
            <person name="Chang C.H."/>
            <person name="Werren J.H."/>
        </authorList>
    </citation>
    <scope>NUCLEOTIDE SEQUENCE [LARGE SCALE GENOMIC DNA]</scope>
    <source>
        <strain evidence="2 3">Alberta</strain>
        <tissue evidence="2">Whole body</tissue>
    </source>
</reference>
<dbReference type="STRING" id="543379.A0A232FI74"/>